<dbReference type="GO" id="GO:0035329">
    <property type="term" value="P:hippo signaling"/>
    <property type="evidence" value="ECO:0007669"/>
    <property type="project" value="TreeGrafter"/>
</dbReference>
<evidence type="ECO:0000256" key="7">
    <source>
        <dbReference type="ARBA" id="ARBA00022889"/>
    </source>
</evidence>
<evidence type="ECO:0000256" key="2">
    <source>
        <dbReference type="ARBA" id="ARBA00004204"/>
    </source>
</evidence>
<feature type="domain" description="Calponin-homology (CH)" evidence="16">
    <location>
        <begin position="253"/>
        <end position="360"/>
    </location>
</feature>
<dbReference type="GO" id="GO:0000978">
    <property type="term" value="F:RNA polymerase II cis-regulatory region sequence-specific DNA binding"/>
    <property type="evidence" value="ECO:0007669"/>
    <property type="project" value="TreeGrafter"/>
</dbReference>
<feature type="DNA-binding region" description="TEA" evidence="14">
    <location>
        <begin position="308"/>
        <end position="397"/>
    </location>
</feature>
<comment type="similarity">
    <text evidence="4">Belongs to the parvin family.</text>
</comment>
<evidence type="ECO:0000256" key="8">
    <source>
        <dbReference type="ARBA" id="ARBA00023015"/>
    </source>
</evidence>
<dbReference type="InterPro" id="IPR050937">
    <property type="entry name" value="TEC1_TEAD_TF"/>
</dbReference>
<keyword evidence="18" id="KW-1185">Reference proteome</keyword>
<dbReference type="PROSITE" id="PS51088">
    <property type="entry name" value="TEA_2"/>
    <property type="match status" value="1"/>
</dbReference>
<dbReference type="Pfam" id="PF17725">
    <property type="entry name" value="YBD"/>
    <property type="match status" value="1"/>
</dbReference>
<evidence type="ECO:0000256" key="5">
    <source>
        <dbReference type="ARBA" id="ARBA00022490"/>
    </source>
</evidence>
<keyword evidence="13" id="KW-0539">Nucleus</keyword>
<keyword evidence="8" id="KW-0805">Transcription regulation</keyword>
<feature type="compositionally biased region" description="Basic and acidic residues" evidence="15">
    <location>
        <begin position="33"/>
        <end position="46"/>
    </location>
</feature>
<evidence type="ECO:0000256" key="14">
    <source>
        <dbReference type="PROSITE-ProRule" id="PRU00505"/>
    </source>
</evidence>
<dbReference type="GO" id="GO:0005667">
    <property type="term" value="C:transcription regulator complex"/>
    <property type="evidence" value="ECO:0007669"/>
    <property type="project" value="TreeGrafter"/>
</dbReference>
<protein>
    <submittedName>
        <fullName evidence="19">Uncharacterized protein LOC111104779</fullName>
    </submittedName>
</protein>
<dbReference type="InterPro" id="IPR036872">
    <property type="entry name" value="CH_dom_sf"/>
</dbReference>
<name>A0A8B8ATU3_CRAVI</name>
<dbReference type="CDD" id="cd21304">
    <property type="entry name" value="CH_PARVA_B_rpt1"/>
    <property type="match status" value="1"/>
</dbReference>
<dbReference type="Pfam" id="PF01285">
    <property type="entry name" value="TEA"/>
    <property type="match status" value="1"/>
</dbReference>
<reference evidence="19" key="1">
    <citation type="submission" date="2025-08" db="UniProtKB">
        <authorList>
            <consortium name="RefSeq"/>
        </authorList>
    </citation>
    <scope>IDENTIFICATION</scope>
    <source>
        <tissue evidence="19">Whole sample</tissue>
    </source>
</reference>
<dbReference type="InterPro" id="IPR041086">
    <property type="entry name" value="YBD"/>
</dbReference>
<dbReference type="SUPFAM" id="SSF47576">
    <property type="entry name" value="Calponin-homology domain, CH-domain"/>
    <property type="match status" value="1"/>
</dbReference>
<evidence type="ECO:0000256" key="1">
    <source>
        <dbReference type="ARBA" id="ARBA00004123"/>
    </source>
</evidence>
<keyword evidence="6" id="KW-0677">Repeat</keyword>
<dbReference type="KEGG" id="cvn:111104779"/>
<dbReference type="OrthoDB" id="2099265at2759"/>
<dbReference type="SMART" id="SM00426">
    <property type="entry name" value="TEA"/>
    <property type="match status" value="1"/>
</dbReference>
<evidence type="ECO:0000256" key="3">
    <source>
        <dbReference type="ARBA" id="ARBA00004245"/>
    </source>
</evidence>
<accession>A0A8B8ATU3</accession>
<feature type="domain" description="TEA" evidence="17">
    <location>
        <begin position="308"/>
        <end position="397"/>
    </location>
</feature>
<sequence>MATSPTGTLTPKKKDESFLDKLGGTLARKKKAKEVSELQEEGKHAIEAPTSPTVPDIGPEGYTLDENEERSMIEPQSRDDPKVKELIKMLLDWINDVLAEDRIIVKDIEEDLFDGQILQKLIEKLAGLRVEVSEVTQSEQGQKQKLQIILTVINRILQQSPPWTQSKWSVDSVHSKNLVAILHLLVALARHFRAPIRLPENVSVNLVVVTKRDGMLQPRRVAEDITTVNEDIGARFERDAFDTLFDHAPDKLNLVKKTLVTFVNKQLMKINLEVADIESQFHDGVHLVLLMGLLEGYFVPLYDFHLTPTDFEQKVHNVNFAFELMQDTGLAKPKARPEDVVNQDLKSTLRVLYNIFTKYKGRNELIARYIKLRTGKTRTRKQVSSHIQVLARRKAKEIQAQLKSIPMQDQAAKDKALQSMASMSSAQIVSASAIHNKALAQGLPMPNMGGSVRPSYPGGPSGSQFWQNNMGPQEDVKPQFGNYNDVKPPTSMNNESVTPAWQGRSIAGPKLRLVEFSAFLEQTRDPDTFHKHLFVHIGSNANYSDPLLEAVDIRQIYDKFPEKKGGLKELYDKGPQSAFFLVKFWADINTNVQDESGTFYGVTSQYESNENMAITCSTKVCSFGKQVVEKVETEFPRYENGRYVYRINRSPMCEYMINFIHKLKHLPEKYMMNSVLENFTILQVVSNRDTQETLMCVSYVFEVSTSEHGAQHHIYRLVKD</sequence>
<evidence type="ECO:0000256" key="9">
    <source>
        <dbReference type="ARBA" id="ARBA00023125"/>
    </source>
</evidence>
<evidence type="ECO:0000259" key="17">
    <source>
        <dbReference type="PROSITE" id="PS51088"/>
    </source>
</evidence>
<evidence type="ECO:0000256" key="4">
    <source>
        <dbReference type="ARBA" id="ARBA00005666"/>
    </source>
</evidence>
<dbReference type="InterPro" id="IPR000818">
    <property type="entry name" value="TEA/ATTS_dom"/>
</dbReference>
<organism evidence="18 19">
    <name type="scientific">Crassostrea virginica</name>
    <name type="common">Eastern oyster</name>
    <dbReference type="NCBI Taxonomy" id="6565"/>
    <lineage>
        <taxon>Eukaryota</taxon>
        <taxon>Metazoa</taxon>
        <taxon>Spiralia</taxon>
        <taxon>Lophotrochozoa</taxon>
        <taxon>Mollusca</taxon>
        <taxon>Bivalvia</taxon>
        <taxon>Autobranchia</taxon>
        <taxon>Pteriomorphia</taxon>
        <taxon>Ostreida</taxon>
        <taxon>Ostreoidea</taxon>
        <taxon>Ostreidae</taxon>
        <taxon>Crassostrea</taxon>
    </lineage>
</organism>
<feature type="domain" description="Calponin-homology (CH)" evidence="16">
    <location>
        <begin position="84"/>
        <end position="193"/>
    </location>
</feature>
<feature type="compositionally biased region" description="Basic and acidic residues" evidence="15">
    <location>
        <begin position="69"/>
        <end position="79"/>
    </location>
</feature>
<dbReference type="GO" id="GO:0000981">
    <property type="term" value="F:DNA-binding transcription factor activity, RNA polymerase II-specific"/>
    <property type="evidence" value="ECO:0007669"/>
    <property type="project" value="TreeGrafter"/>
</dbReference>
<gene>
    <name evidence="19" type="primary">LOC111104779</name>
</gene>
<dbReference type="PROSITE" id="PS50021">
    <property type="entry name" value="CH"/>
    <property type="match status" value="2"/>
</dbReference>
<dbReference type="GO" id="GO:0005856">
    <property type="term" value="C:cytoskeleton"/>
    <property type="evidence" value="ECO:0007669"/>
    <property type="project" value="UniProtKB-SubCell"/>
</dbReference>
<dbReference type="GO" id="GO:0030017">
    <property type="term" value="C:sarcomere"/>
    <property type="evidence" value="ECO:0007669"/>
    <property type="project" value="UniProtKB-SubCell"/>
</dbReference>
<dbReference type="PROSITE" id="PS00554">
    <property type="entry name" value="TEA_1"/>
    <property type="match status" value="1"/>
</dbReference>
<keyword evidence="9" id="KW-0238">DNA-binding</keyword>
<evidence type="ECO:0000256" key="12">
    <source>
        <dbReference type="ARBA" id="ARBA00023212"/>
    </source>
</evidence>
<evidence type="ECO:0000313" key="18">
    <source>
        <dbReference type="Proteomes" id="UP000694844"/>
    </source>
</evidence>
<keyword evidence="11" id="KW-0009">Actin-binding</keyword>
<evidence type="ECO:0000313" key="19">
    <source>
        <dbReference type="RefSeq" id="XP_022294610.1"/>
    </source>
</evidence>
<dbReference type="Pfam" id="PF00307">
    <property type="entry name" value="CH"/>
    <property type="match status" value="1"/>
</dbReference>
<dbReference type="RefSeq" id="XP_022294610.1">
    <property type="nucleotide sequence ID" value="XM_022438902.1"/>
</dbReference>
<dbReference type="Gene3D" id="1.10.418.10">
    <property type="entry name" value="Calponin-like domain"/>
    <property type="match status" value="2"/>
</dbReference>
<dbReference type="PANTHER" id="PTHR11834">
    <property type="entry name" value="TRANSCRIPTIONAL ENHANCER FACTOR TEF RELATED"/>
    <property type="match status" value="1"/>
</dbReference>
<dbReference type="PRINTS" id="PR00065">
    <property type="entry name" value="TEADOMAIN"/>
</dbReference>
<dbReference type="FunFam" id="1.10.418.10:FF:000015">
    <property type="entry name" value="Parvin beta"/>
    <property type="match status" value="1"/>
</dbReference>
<comment type="subcellular location">
    <subcellularLocation>
        <location evidence="3">Cytoplasm</location>
        <location evidence="3">Cytoskeleton</location>
    </subcellularLocation>
    <subcellularLocation>
        <location evidence="2">Cytoplasm</location>
        <location evidence="2">Myofibril</location>
        <location evidence="2">Sarcomere</location>
    </subcellularLocation>
    <subcellularLocation>
        <location evidence="1">Nucleus</location>
    </subcellularLocation>
</comment>
<dbReference type="AlphaFoldDB" id="A0A8B8ATU3"/>
<evidence type="ECO:0000256" key="15">
    <source>
        <dbReference type="SAM" id="MobiDB-lite"/>
    </source>
</evidence>
<keyword evidence="10" id="KW-0804">Transcription</keyword>
<dbReference type="Proteomes" id="UP000694844">
    <property type="component" value="Chromosome 7"/>
</dbReference>
<dbReference type="FunFam" id="2.70.50.80:FF:000001">
    <property type="entry name" value="Transcriptional enhancer factor TEF-1, putative"/>
    <property type="match status" value="1"/>
</dbReference>
<keyword evidence="7" id="KW-0130">Cell adhesion</keyword>
<dbReference type="GO" id="GO:0003779">
    <property type="term" value="F:actin binding"/>
    <property type="evidence" value="ECO:0007669"/>
    <property type="project" value="UniProtKB-KW"/>
</dbReference>
<dbReference type="Gene3D" id="2.70.50.80">
    <property type="match status" value="1"/>
</dbReference>
<keyword evidence="5" id="KW-0963">Cytoplasm</keyword>
<dbReference type="InterPro" id="IPR001715">
    <property type="entry name" value="CH_dom"/>
</dbReference>
<feature type="region of interest" description="Disordered" evidence="15">
    <location>
        <begin position="30"/>
        <end position="79"/>
    </location>
</feature>
<dbReference type="GO" id="GO:0048568">
    <property type="term" value="P:embryonic organ development"/>
    <property type="evidence" value="ECO:0007669"/>
    <property type="project" value="TreeGrafter"/>
</dbReference>
<dbReference type="GO" id="GO:0005634">
    <property type="term" value="C:nucleus"/>
    <property type="evidence" value="ECO:0007669"/>
    <property type="project" value="UniProtKB-SubCell"/>
</dbReference>
<dbReference type="FunFam" id="1.10.418.10:FF:000011">
    <property type="entry name" value="Parvin, beta"/>
    <property type="match status" value="1"/>
</dbReference>
<evidence type="ECO:0000256" key="10">
    <source>
        <dbReference type="ARBA" id="ARBA00023163"/>
    </source>
</evidence>
<evidence type="ECO:0000259" key="16">
    <source>
        <dbReference type="PROSITE" id="PS50021"/>
    </source>
</evidence>
<keyword evidence="12" id="KW-0206">Cytoskeleton</keyword>
<evidence type="ECO:0000256" key="11">
    <source>
        <dbReference type="ARBA" id="ARBA00023203"/>
    </source>
</evidence>
<dbReference type="CDD" id="cd21306">
    <property type="entry name" value="CH_PARVA_B_rpt2"/>
    <property type="match status" value="1"/>
</dbReference>
<dbReference type="GO" id="GO:0007155">
    <property type="term" value="P:cell adhesion"/>
    <property type="evidence" value="ECO:0007669"/>
    <property type="project" value="UniProtKB-KW"/>
</dbReference>
<dbReference type="GeneID" id="111104779"/>
<dbReference type="PANTHER" id="PTHR11834:SF0">
    <property type="entry name" value="PROTEIN SCALLOPED"/>
    <property type="match status" value="1"/>
</dbReference>
<evidence type="ECO:0000256" key="6">
    <source>
        <dbReference type="ARBA" id="ARBA00022737"/>
    </source>
</evidence>
<proteinExistence type="inferred from homology"/>
<evidence type="ECO:0000256" key="13">
    <source>
        <dbReference type="ARBA" id="ARBA00023242"/>
    </source>
</evidence>